<feature type="compositionally biased region" description="Polar residues" evidence="1">
    <location>
        <begin position="573"/>
        <end position="589"/>
    </location>
</feature>
<feature type="compositionally biased region" description="Polar residues" evidence="1">
    <location>
        <begin position="329"/>
        <end position="348"/>
    </location>
</feature>
<feature type="compositionally biased region" description="Polar residues" evidence="1">
    <location>
        <begin position="530"/>
        <end position="548"/>
    </location>
</feature>
<dbReference type="AlphaFoldDB" id="A0A4V1J427"/>
<feature type="compositionally biased region" description="Low complexity" evidence="1">
    <location>
        <begin position="669"/>
        <end position="679"/>
    </location>
</feature>
<feature type="region of interest" description="Disordered" evidence="1">
    <location>
        <begin position="1007"/>
        <end position="1056"/>
    </location>
</feature>
<proteinExistence type="predicted"/>
<feature type="compositionally biased region" description="Polar residues" evidence="1">
    <location>
        <begin position="177"/>
        <end position="190"/>
    </location>
</feature>
<dbReference type="EMBL" id="ML003362">
    <property type="protein sequence ID" value="RKP34099.1"/>
    <property type="molecule type" value="Genomic_DNA"/>
</dbReference>
<feature type="compositionally biased region" description="Pro residues" evidence="1">
    <location>
        <begin position="958"/>
        <end position="968"/>
    </location>
</feature>
<evidence type="ECO:0000313" key="3">
    <source>
        <dbReference type="EMBL" id="RKP34099.1"/>
    </source>
</evidence>
<feature type="compositionally biased region" description="Basic and acidic residues" evidence="1">
    <location>
        <begin position="166"/>
        <end position="175"/>
    </location>
</feature>
<feature type="signal peptide" evidence="2">
    <location>
        <begin position="1"/>
        <end position="22"/>
    </location>
</feature>
<gene>
    <name evidence="3" type="ORF">BJ085DRAFT_35347</name>
</gene>
<feature type="region of interest" description="Disordered" evidence="1">
    <location>
        <begin position="218"/>
        <end position="601"/>
    </location>
</feature>
<accession>A0A4V1J427</accession>
<feature type="compositionally biased region" description="Pro residues" evidence="1">
    <location>
        <begin position="725"/>
        <end position="736"/>
    </location>
</feature>
<feature type="compositionally biased region" description="Low complexity" evidence="1">
    <location>
        <begin position="559"/>
        <end position="572"/>
    </location>
</feature>
<keyword evidence="2" id="KW-0732">Signal</keyword>
<evidence type="ECO:0000256" key="1">
    <source>
        <dbReference type="SAM" id="MobiDB-lite"/>
    </source>
</evidence>
<protein>
    <submittedName>
        <fullName evidence="3">Uncharacterized protein</fullName>
    </submittedName>
</protein>
<feature type="compositionally biased region" description="Basic and acidic residues" evidence="1">
    <location>
        <begin position="845"/>
        <end position="856"/>
    </location>
</feature>
<feature type="compositionally biased region" description="Low complexity" evidence="1">
    <location>
        <begin position="896"/>
        <end position="910"/>
    </location>
</feature>
<keyword evidence="4" id="KW-1185">Reference proteome</keyword>
<feature type="compositionally biased region" description="Pro residues" evidence="1">
    <location>
        <begin position="936"/>
        <end position="946"/>
    </location>
</feature>
<evidence type="ECO:0000313" key="4">
    <source>
        <dbReference type="Proteomes" id="UP000268162"/>
    </source>
</evidence>
<feature type="compositionally biased region" description="Polar residues" evidence="1">
    <location>
        <begin position="483"/>
        <end position="497"/>
    </location>
</feature>
<feature type="compositionally biased region" description="Low complexity" evidence="1">
    <location>
        <begin position="417"/>
        <end position="439"/>
    </location>
</feature>
<feature type="region of interest" description="Disordered" evidence="1">
    <location>
        <begin position="613"/>
        <end position="856"/>
    </location>
</feature>
<feature type="chain" id="PRO_5021030109" evidence="2">
    <location>
        <begin position="23"/>
        <end position="1056"/>
    </location>
</feature>
<dbReference type="Proteomes" id="UP000268162">
    <property type="component" value="Unassembled WGS sequence"/>
</dbReference>
<feature type="compositionally biased region" description="Pro residues" evidence="1">
    <location>
        <begin position="272"/>
        <end position="289"/>
    </location>
</feature>
<feature type="compositionally biased region" description="Polar residues" evidence="1">
    <location>
        <begin position="871"/>
        <end position="890"/>
    </location>
</feature>
<feature type="region of interest" description="Disordered" evidence="1">
    <location>
        <begin position="871"/>
        <end position="991"/>
    </location>
</feature>
<feature type="compositionally biased region" description="Low complexity" evidence="1">
    <location>
        <begin position="969"/>
        <end position="979"/>
    </location>
</feature>
<name>A0A4V1J427_9FUNG</name>
<reference evidence="4" key="1">
    <citation type="journal article" date="2018" name="Nat. Microbiol.">
        <title>Leveraging single-cell genomics to expand the fungal tree of life.</title>
        <authorList>
            <person name="Ahrendt S.R."/>
            <person name="Quandt C.A."/>
            <person name="Ciobanu D."/>
            <person name="Clum A."/>
            <person name="Salamov A."/>
            <person name="Andreopoulos B."/>
            <person name="Cheng J.F."/>
            <person name="Woyke T."/>
            <person name="Pelin A."/>
            <person name="Henrissat B."/>
            <person name="Reynolds N.K."/>
            <person name="Benny G.L."/>
            <person name="Smith M.E."/>
            <person name="James T.Y."/>
            <person name="Grigoriev I.V."/>
        </authorList>
    </citation>
    <scope>NUCLEOTIDE SEQUENCE [LARGE SCALE GENOMIC DNA]</scope>
    <source>
        <strain evidence="4">RSA 468</strain>
    </source>
</reference>
<sequence length="1056" mass="113290">MRAVLWCTLLVAFIGTLAGVQSRPTLVHRQISPEPSSIDTTPNSFDDSTRALKGLIFNRDIPLAHRYLNSLHRIEQGRNLVGVAPNDPYFLTPAQLAIVEEDWDPRDARRVIQWSMLGSRKEWAKQQTLGRSANLASRFAGRYGSKAAPSTATTTTLGSSDGAATDEEKNKKKAEASQPSWTQRIKQQTVGRAANWAGQWSDKYAGYNKHWNPSWTNASISSDSDSDSGSGSGSDSSSDSANSGNGGSADNGDGNDGRRGYGTSGPTFEGAPPIPQAYPGQYPPQPPTDPFYAPTGNDGYNYDNSQSSNGVFVGPPPHQMYPPYPNQNSGYPQMPSHQQPSHSRTFPPQQAYGRGSDHDSNMYSDENAPLLPKNEQWRYSRPPTSLFSAPVGSDGYNHDNSHSSNGVSGGPPPLPVRPLQLVQNTNQPQMSSHQQPSHSRTIPLQQAYGSGSNHDNASIYTGSEGGNDDSSMYADDNLPPFHQNEQWKYSRPPTNRFSAPAGNDGYNHDNSHGSNGVSGGPPPLPVRPLQSVQNTNQSQVLPYQQPTDSRYIPTRQVDDSGGNSGSNSDNDSTYSRSEVGSDVSSTYADQSMPLLPKEDDQLQYPHLLTAIYPNTVGNGVDDSGSDDGSDGMPGTPHTHPPTDPLQLVQNSDRSSSPPPKPPRHQINPSQQANSSSSNGGAEGEDDATAGTHYEETTFVPPSEEAPVNYTDPNRKQTNFSERPSITPPPLFMPQPRVPMAGLDWLRPDWTPEVPAHPEREPSVTFQQQQLPPPPPPSPHLHSWAADSENLGVEDSSSSSTPPALLNSGPPAPAPNQVYSNQRKSKLKAIEEEDEESEEEEEVEAEDKLPVTEVKAVEVEPEIMSVVDSPSTYYSSISQQPGQTIPFSQTHPADLPSSSAGSLSSSSSSNSVFQFPPPLVVSAFPYLTGPSNVPPRRATPPTPPPHTVPFGAGDYDATLPPPPTPPPHTVPFGPGSYDTSPPTPPPHTVPFGTGNYDTSLLVNSAAVASGSGHPKKTVIFADPLSEDIPSPLSPPSEPSSTASSVVVRDIPQAISFD</sequence>
<feature type="region of interest" description="Disordered" evidence="1">
    <location>
        <begin position="143"/>
        <end position="193"/>
    </location>
</feature>
<feature type="compositionally biased region" description="Acidic residues" evidence="1">
    <location>
        <begin position="830"/>
        <end position="844"/>
    </location>
</feature>
<feature type="compositionally biased region" description="Low complexity" evidence="1">
    <location>
        <begin position="221"/>
        <end position="243"/>
    </location>
</feature>
<evidence type="ECO:0000256" key="2">
    <source>
        <dbReference type="SAM" id="SignalP"/>
    </source>
</evidence>
<feature type="compositionally biased region" description="Polar residues" evidence="1">
    <location>
        <begin position="440"/>
        <end position="461"/>
    </location>
</feature>
<feature type="compositionally biased region" description="Low complexity" evidence="1">
    <location>
        <begin position="144"/>
        <end position="163"/>
    </location>
</feature>
<organism evidence="3 4">
    <name type="scientific">Dimargaris cristalligena</name>
    <dbReference type="NCBI Taxonomy" id="215637"/>
    <lineage>
        <taxon>Eukaryota</taxon>
        <taxon>Fungi</taxon>
        <taxon>Fungi incertae sedis</taxon>
        <taxon>Zoopagomycota</taxon>
        <taxon>Kickxellomycotina</taxon>
        <taxon>Dimargaritomycetes</taxon>
        <taxon>Dimargaritales</taxon>
        <taxon>Dimargaritaceae</taxon>
        <taxon>Dimargaris</taxon>
    </lineage>
</organism>
<feature type="compositionally biased region" description="Pro residues" evidence="1">
    <location>
        <begin position="314"/>
        <end position="325"/>
    </location>
</feature>